<dbReference type="InterPro" id="IPR011598">
    <property type="entry name" value="bHLH_dom"/>
</dbReference>
<dbReference type="InterPro" id="IPR036638">
    <property type="entry name" value="HLH_DNA-bd_sf"/>
</dbReference>
<feature type="domain" description="BHLH" evidence="3">
    <location>
        <begin position="1056"/>
        <end position="1108"/>
    </location>
</feature>
<dbReference type="OrthoDB" id="5964374at2759"/>
<feature type="compositionally biased region" description="Low complexity" evidence="2">
    <location>
        <begin position="608"/>
        <end position="626"/>
    </location>
</feature>
<dbReference type="GO" id="GO:0046983">
    <property type="term" value="F:protein dimerization activity"/>
    <property type="evidence" value="ECO:0007669"/>
    <property type="project" value="InterPro"/>
</dbReference>
<protein>
    <recommendedName>
        <fullName evidence="3">BHLH domain-containing protein</fullName>
    </recommendedName>
</protein>
<dbReference type="InterPro" id="IPR050433">
    <property type="entry name" value="Myc_transcription_factors"/>
</dbReference>
<dbReference type="Gene3D" id="4.10.280.10">
    <property type="entry name" value="Helix-loop-helix DNA-binding domain"/>
    <property type="match status" value="1"/>
</dbReference>
<feature type="compositionally biased region" description="Low complexity" evidence="2">
    <location>
        <begin position="666"/>
        <end position="675"/>
    </location>
</feature>
<feature type="region of interest" description="Disordered" evidence="2">
    <location>
        <begin position="924"/>
        <end position="1014"/>
    </location>
</feature>
<evidence type="ECO:0000256" key="1">
    <source>
        <dbReference type="SAM" id="Coils"/>
    </source>
</evidence>
<keyword evidence="5" id="KW-1185">Reference proteome</keyword>
<feature type="compositionally biased region" description="Acidic residues" evidence="2">
    <location>
        <begin position="931"/>
        <end position="956"/>
    </location>
</feature>
<feature type="coiled-coil region" evidence="1">
    <location>
        <begin position="526"/>
        <end position="553"/>
    </location>
</feature>
<dbReference type="Proteomes" id="UP000663879">
    <property type="component" value="Unassembled WGS sequence"/>
</dbReference>
<sequence>MSPKPIGTLTMDLLSCSNEFNAGFNFPDVDPLMIMNDSYLISNLSTSPECSRSSCSSISSLTCSLLNKNKNNDIINTNSDCILDSLGQSLSFSLDKISNNSFMEYFNLSDSVSVSPPNQSECLIDTQLIKNNLILRKKKFSISSTSCLFPANFDDLDDNLDNLNNEFNPCDLNDVINGALLNNDETTTTTTSNKINFNFDDFNFNDEDEEDDHNDQLNQHDNSEALIAIREMAIRDRRSQQRKHKNSTSSISSQSMSSRIKKFAIDLQNTACNFNIKPMPIYSSTTTTTTTTTTNNNTKIDSLLDNEINLDKDCDFSDFLELEGWQEMLDEDCISRLTTDFNSNLINEDNKKPLDTTNVKLTTIKNTQINNLKTTLKLPTTTVLSSSTTVPKVQNLSNLPSTHKSQPLVVVLSNETTKTNPNPMKQIFINKPTTIKKTTNLNQTLTITNNQIKKLNIQEPTTDCTTTISNSNKETSEVKELIKEDVSSVNEQVPTSLIDQTLEVIDCINPDQIFPLRLASSRKIENKDENKKYEILEKNLKKIENNVDDDDEEEEIDVVSVNSSNCLTDSNNNNEAIVSTSSKGKLGQVINNSSANLSHHNYFHQPTSNKKQSQTSPNSNNKTNNSKDQLSLLAKCLKSPNSTTSSTSPTSLAFSSPKSESKSLIDNPNKNQSNIINNDKKRLSANNLNKISKINDSLTIKTCESNNEIIHLNKQKSLIANVSPQLTPTLPKSFSSSTLVQNTTKTNMFNTTTLTSNKNITQSTSNLKETTTNAQKIPNSIRILTTTSNNSNKAIRQINQTTTLASNVPSNKNVTSNILQISNNTSNSNNNTLCKITKNLQQTSFNRNPNDSGKIITTTLIAKPQINLINQVANNKSTSLSIGKQNDENYETLSDFKQKLLFSNSKSSSDLTKNKISKLNKNNKISKSNYDDEDLDDFDDDLDDLDDDDDDDEDEISSGSSDSDDFSSGLSFFPTGSNSTLSPLSMTSSSGCSTPTKSKNRNKVTNDNNNINDKLNEKLKTKKIRKNKQNMLGQCSSMKRNNRLNSMGYSSENPAEKRAFHILSERQRRNDLKKLFETLRTNIPNLCDKQKASKLTILKAAVDHLIEVSNKKEKLNLIFDKEKQKNALLIQNLKNLQQSFNNNNNFNVVGHQNPLSVH</sequence>
<feature type="compositionally biased region" description="Low complexity" evidence="2">
    <location>
        <begin position="1003"/>
        <end position="1013"/>
    </location>
</feature>
<reference evidence="4" key="1">
    <citation type="submission" date="2021-02" db="EMBL/GenBank/DDBJ databases">
        <authorList>
            <person name="Nowell W R."/>
        </authorList>
    </citation>
    <scope>NUCLEOTIDE SEQUENCE</scope>
    <source>
        <strain evidence="4">Ploen Becks lab</strain>
    </source>
</reference>
<feature type="compositionally biased region" description="Polar residues" evidence="2">
    <location>
        <begin position="598"/>
        <end position="607"/>
    </location>
</feature>
<feature type="region of interest" description="Disordered" evidence="2">
    <location>
        <begin position="598"/>
        <end position="626"/>
    </location>
</feature>
<organism evidence="4 5">
    <name type="scientific">Brachionus calyciflorus</name>
    <dbReference type="NCBI Taxonomy" id="104777"/>
    <lineage>
        <taxon>Eukaryota</taxon>
        <taxon>Metazoa</taxon>
        <taxon>Spiralia</taxon>
        <taxon>Gnathifera</taxon>
        <taxon>Rotifera</taxon>
        <taxon>Eurotatoria</taxon>
        <taxon>Monogononta</taxon>
        <taxon>Pseudotrocha</taxon>
        <taxon>Ploima</taxon>
        <taxon>Brachionidae</taxon>
        <taxon>Brachionus</taxon>
    </lineage>
</organism>
<keyword evidence="1" id="KW-0175">Coiled coil</keyword>
<accession>A0A813USF0</accession>
<name>A0A813USF0_9BILA</name>
<gene>
    <name evidence="4" type="ORF">OXX778_LOCUS8118</name>
</gene>
<evidence type="ECO:0000313" key="4">
    <source>
        <dbReference type="EMBL" id="CAF0834139.1"/>
    </source>
</evidence>
<comment type="caution">
    <text evidence="4">The sequence shown here is derived from an EMBL/GenBank/DDBJ whole genome shotgun (WGS) entry which is preliminary data.</text>
</comment>
<proteinExistence type="predicted"/>
<feature type="compositionally biased region" description="Low complexity" evidence="2">
    <location>
        <begin position="639"/>
        <end position="657"/>
    </location>
</feature>
<feature type="region of interest" description="Disordered" evidence="2">
    <location>
        <begin position="638"/>
        <end position="675"/>
    </location>
</feature>
<dbReference type="EMBL" id="CAJNOC010001091">
    <property type="protein sequence ID" value="CAF0834139.1"/>
    <property type="molecule type" value="Genomic_DNA"/>
</dbReference>
<evidence type="ECO:0000313" key="5">
    <source>
        <dbReference type="Proteomes" id="UP000663879"/>
    </source>
</evidence>
<evidence type="ECO:0000256" key="2">
    <source>
        <dbReference type="SAM" id="MobiDB-lite"/>
    </source>
</evidence>
<dbReference type="PANTHER" id="PTHR45851">
    <property type="entry name" value="MYC PROTO-ONCOGENE"/>
    <property type="match status" value="1"/>
</dbReference>
<dbReference type="SUPFAM" id="SSF47459">
    <property type="entry name" value="HLH, helix-loop-helix DNA-binding domain"/>
    <property type="match status" value="1"/>
</dbReference>
<evidence type="ECO:0000259" key="3">
    <source>
        <dbReference type="PROSITE" id="PS50888"/>
    </source>
</evidence>
<feature type="compositionally biased region" description="Low complexity" evidence="2">
    <location>
        <begin position="957"/>
        <end position="996"/>
    </location>
</feature>
<dbReference type="AlphaFoldDB" id="A0A813USF0"/>
<dbReference type="Pfam" id="PF00010">
    <property type="entry name" value="HLH"/>
    <property type="match status" value="1"/>
</dbReference>
<feature type="region of interest" description="Disordered" evidence="2">
    <location>
        <begin position="236"/>
        <end position="255"/>
    </location>
</feature>
<dbReference type="PROSITE" id="PS50888">
    <property type="entry name" value="BHLH"/>
    <property type="match status" value="1"/>
</dbReference>
<dbReference type="SMART" id="SM00353">
    <property type="entry name" value="HLH"/>
    <property type="match status" value="1"/>
</dbReference>